<dbReference type="InterPro" id="IPR001752">
    <property type="entry name" value="Kinesin_motor_dom"/>
</dbReference>
<dbReference type="Gene3D" id="2.30.29.30">
    <property type="entry name" value="Pleckstrin-homology domain (PH domain)/Phosphotyrosine-binding domain (PTB)"/>
    <property type="match status" value="1"/>
</dbReference>
<evidence type="ECO:0000259" key="14">
    <source>
        <dbReference type="PROSITE" id="PS50003"/>
    </source>
</evidence>
<keyword evidence="6 12" id="KW-0175">Coiled coil</keyword>
<dbReference type="PROSITE" id="PS50006">
    <property type="entry name" value="FHA_DOMAIN"/>
    <property type="match status" value="1"/>
</dbReference>
<dbReference type="SUPFAM" id="SSF49879">
    <property type="entry name" value="SMAD/FHA domain"/>
    <property type="match status" value="1"/>
</dbReference>
<dbReference type="PANTHER" id="PTHR47117:SF2">
    <property type="entry name" value="KINESIN-LIKE PROTEIN KIF1A ISOFORM X1"/>
    <property type="match status" value="1"/>
</dbReference>
<evidence type="ECO:0000256" key="4">
    <source>
        <dbReference type="ARBA" id="ARBA00022741"/>
    </source>
</evidence>
<keyword evidence="17" id="KW-1185">Reference proteome</keyword>
<dbReference type="RefSeq" id="XP_070643149.1">
    <property type="nucleotide sequence ID" value="XM_070787048.1"/>
</dbReference>
<keyword evidence="8" id="KW-0206">Cytoskeleton</keyword>
<keyword evidence="3" id="KW-0493">Microtubule</keyword>
<evidence type="ECO:0000313" key="18">
    <source>
        <dbReference type="RefSeq" id="XP_070643149.1"/>
    </source>
</evidence>
<dbReference type="Gene3D" id="2.60.200.20">
    <property type="match status" value="1"/>
</dbReference>
<feature type="coiled-coil region" evidence="12">
    <location>
        <begin position="663"/>
        <end position="697"/>
    </location>
</feature>
<dbReference type="InterPro" id="IPR022164">
    <property type="entry name" value="Kinesin-like"/>
</dbReference>
<evidence type="ECO:0000259" key="15">
    <source>
        <dbReference type="PROSITE" id="PS50006"/>
    </source>
</evidence>
<dbReference type="Gene3D" id="3.40.850.10">
    <property type="entry name" value="Kinesin motor domain"/>
    <property type="match status" value="1"/>
</dbReference>
<dbReference type="Pfam" id="PF12423">
    <property type="entry name" value="KIF1B"/>
    <property type="match status" value="1"/>
</dbReference>
<dbReference type="InterPro" id="IPR008984">
    <property type="entry name" value="SMAD_FHA_dom_sf"/>
</dbReference>
<dbReference type="InterPro" id="IPR049780">
    <property type="entry name" value="PH_KIFIA_KIFIB"/>
</dbReference>
<dbReference type="InterPro" id="IPR000253">
    <property type="entry name" value="FHA_dom"/>
</dbReference>
<name>A0ABM4S5T4_BOSIN</name>
<dbReference type="Gene3D" id="6.10.250.2520">
    <property type="match status" value="1"/>
</dbReference>
<comment type="similarity">
    <text evidence="11">Belongs to the TRAFAC class myosin-kinesin ATPase superfamily. Kinesin family.</text>
</comment>
<dbReference type="InterPro" id="IPR036961">
    <property type="entry name" value="Kinesin_motor_dom_sf"/>
</dbReference>
<feature type="domain" description="PH" evidence="14">
    <location>
        <begin position="1626"/>
        <end position="1724"/>
    </location>
</feature>
<dbReference type="Pfam" id="PF16183">
    <property type="entry name" value="Kinesin_assoc"/>
    <property type="match status" value="1"/>
</dbReference>
<keyword evidence="7 11" id="KW-0505">Motor protein</keyword>
<evidence type="ECO:0000256" key="3">
    <source>
        <dbReference type="ARBA" id="ARBA00022701"/>
    </source>
</evidence>
<feature type="domain" description="Kinesin motor" evidence="16">
    <location>
        <begin position="5"/>
        <end position="354"/>
    </location>
</feature>
<feature type="region of interest" description="Disordered" evidence="13">
    <location>
        <begin position="1572"/>
        <end position="1609"/>
    </location>
</feature>
<dbReference type="PANTHER" id="PTHR47117">
    <property type="entry name" value="STAR-RELATED LIPID TRANSFER PROTEIN 9"/>
    <property type="match status" value="1"/>
</dbReference>
<feature type="region of interest" description="Disordered" evidence="13">
    <location>
        <begin position="1456"/>
        <end position="1497"/>
    </location>
</feature>
<organism evidence="17 18">
    <name type="scientific">Bos indicus</name>
    <name type="common">Zebu</name>
    <dbReference type="NCBI Taxonomy" id="9915"/>
    <lineage>
        <taxon>Eukaryota</taxon>
        <taxon>Metazoa</taxon>
        <taxon>Chordata</taxon>
        <taxon>Craniata</taxon>
        <taxon>Vertebrata</taxon>
        <taxon>Euteleostomi</taxon>
        <taxon>Mammalia</taxon>
        <taxon>Eutheria</taxon>
        <taxon>Laurasiatheria</taxon>
        <taxon>Artiodactyla</taxon>
        <taxon>Ruminantia</taxon>
        <taxon>Pecora</taxon>
        <taxon>Bovidae</taxon>
        <taxon>Bovinae</taxon>
        <taxon>Bos</taxon>
    </lineage>
</organism>
<dbReference type="CDD" id="cd22726">
    <property type="entry name" value="FHA_KIF1A"/>
    <property type="match status" value="1"/>
</dbReference>
<dbReference type="Proteomes" id="UP001652663">
    <property type="component" value="Chromosome 3"/>
</dbReference>
<dbReference type="EC" id="5.6.1.3" evidence="10"/>
<evidence type="ECO:0000256" key="5">
    <source>
        <dbReference type="ARBA" id="ARBA00022840"/>
    </source>
</evidence>
<dbReference type="Pfam" id="PF00498">
    <property type="entry name" value="FHA"/>
    <property type="match status" value="1"/>
</dbReference>
<evidence type="ECO:0000256" key="11">
    <source>
        <dbReference type="PROSITE-ProRule" id="PRU00283"/>
    </source>
</evidence>
<evidence type="ECO:0000256" key="6">
    <source>
        <dbReference type="ARBA" id="ARBA00023054"/>
    </source>
</evidence>
<dbReference type="Pfam" id="PF00169">
    <property type="entry name" value="PH"/>
    <property type="match status" value="1"/>
</dbReference>
<dbReference type="InterPro" id="IPR027417">
    <property type="entry name" value="P-loop_NTPase"/>
</dbReference>
<evidence type="ECO:0000256" key="9">
    <source>
        <dbReference type="ARBA" id="ARBA00050273"/>
    </source>
</evidence>
<dbReference type="Pfam" id="PF12473">
    <property type="entry name" value="DUF3694"/>
    <property type="match status" value="1"/>
</dbReference>
<comment type="subcellular location">
    <subcellularLocation>
        <location evidence="1">Cytoplasm</location>
        <location evidence="1">Cytoskeleton</location>
    </subcellularLocation>
</comment>
<dbReference type="InterPro" id="IPR032405">
    <property type="entry name" value="Kinesin_assoc"/>
</dbReference>
<dbReference type="InterPro" id="IPR019821">
    <property type="entry name" value="Kinesin_motor_CS"/>
</dbReference>
<dbReference type="PROSITE" id="PS00411">
    <property type="entry name" value="KINESIN_MOTOR_1"/>
    <property type="match status" value="1"/>
</dbReference>
<keyword evidence="5 11" id="KW-0067">ATP-binding</keyword>
<dbReference type="SMART" id="SM00233">
    <property type="entry name" value="PH"/>
    <property type="match status" value="1"/>
</dbReference>
<dbReference type="PROSITE" id="PS50003">
    <property type="entry name" value="PH_DOMAIN"/>
    <property type="match status" value="1"/>
</dbReference>
<dbReference type="CDD" id="cd01233">
    <property type="entry name" value="PH_KIFIA_KIFIB"/>
    <property type="match status" value="1"/>
</dbReference>
<dbReference type="InterPro" id="IPR011993">
    <property type="entry name" value="PH-like_dom_sf"/>
</dbReference>
<evidence type="ECO:0000256" key="13">
    <source>
        <dbReference type="SAM" id="MobiDB-lite"/>
    </source>
</evidence>
<evidence type="ECO:0000256" key="2">
    <source>
        <dbReference type="ARBA" id="ARBA00022490"/>
    </source>
</evidence>
<dbReference type="SMART" id="SM00129">
    <property type="entry name" value="KISc"/>
    <property type="match status" value="1"/>
</dbReference>
<feature type="domain" description="FHA" evidence="15">
    <location>
        <begin position="551"/>
        <end position="607"/>
    </location>
</feature>
<proteinExistence type="inferred from homology"/>
<dbReference type="SUPFAM" id="SSF52540">
    <property type="entry name" value="P-loop containing nucleoside triphosphate hydrolases"/>
    <property type="match status" value="1"/>
</dbReference>
<evidence type="ECO:0000256" key="1">
    <source>
        <dbReference type="ARBA" id="ARBA00004245"/>
    </source>
</evidence>
<dbReference type="InterPro" id="IPR001849">
    <property type="entry name" value="PH_domain"/>
</dbReference>
<evidence type="ECO:0000259" key="16">
    <source>
        <dbReference type="PROSITE" id="PS50067"/>
    </source>
</evidence>
<dbReference type="PROSITE" id="PS50067">
    <property type="entry name" value="KINESIN_MOTOR_2"/>
    <property type="match status" value="1"/>
</dbReference>
<dbReference type="Pfam" id="PF00225">
    <property type="entry name" value="Kinesin"/>
    <property type="match status" value="1"/>
</dbReference>
<evidence type="ECO:0000313" key="17">
    <source>
        <dbReference type="Proteomes" id="UP001652663"/>
    </source>
</evidence>
<evidence type="ECO:0000256" key="8">
    <source>
        <dbReference type="ARBA" id="ARBA00023212"/>
    </source>
</evidence>
<accession>A0ABM4S5T4</accession>
<dbReference type="PRINTS" id="PR00380">
    <property type="entry name" value="KINESINHEAVY"/>
</dbReference>
<dbReference type="GeneID" id="109556592"/>
<dbReference type="SUPFAM" id="SSF50729">
    <property type="entry name" value="PH domain-like"/>
    <property type="match status" value="1"/>
</dbReference>
<sequence>MAGASVKVAVRVRPFNSREMSRESKCIIQMSGSTTTIVNPKQPKETPKSFSFDYSYWSHTSPEDINYASQKQVYRDIGEEMLQHAFEGYNVCIFAYGQTGAGKSYTMMGKQEKDQQGIIPQLCEDLFSRINDTTNDNMSYSVEVSYMEIYCERVRDLLNPKNKGNLRVREHPLLGPYVEDLSKLAVTSYNDIQDLMDSGNKARTVAATNMNETSSRSHAVFNIIFTQKRHDAETNITTEKVSKVSLVDLAGSERADSTGAKGTRLKEGANINKSLTTLGKVISALAEMDSGPNKNKKKKKTDFIPYRDSVLTWLLRENLGGNSRTAMVAALSPADINYDETLSTLRYADRAKQIRCNAVINEDPNNKLIRELKDEVTRLRDLLYAQGLGDITDTGTVPGGPRYVSDLENNNRSRGGVELNPAPDNLSTVTSALVGMSPSSSLSALSSRAASVSSLHERILFAPGSEEAIERLKETEKIIAELNETWEEKLRRTEAIRMEREALLAEMGVAMREDGGTLGVFSPKKTPHLVNLNEDPLMSECLLYYIKDGITRVGREDAEKRQDIVLSGHFIKEEHCVFRSDSCGGSEAVVTLEPCEGADTYVNGKKVTEPSVLRSGNRIIMGKSHVFRFNHPEQARQERERTPCAETPAEPVDWAFAQRELLEKQGIDMKQEMEQRLQELEDQYRREREEATYLLEQQRLDYESKLEALQKQMDSRYYPEVNEEEEEPEDEVQWTERECELALWAFRKWKWYQFTSLRDLLWGNAIFLKEANAISVELKKKVQFQFVLLTDTLYSPLPPDLLPPEAAKDRETRPFPRTIVAVEVQDQKNGATHYWTLEKLRQRLDLMREMYDRAAEVPSSIIEDCDNVVTGGDPFYDRFPWFRLVGRAFVYLSNLLYPVPLVHRVAVVSEKGEVKGFLRVAVQAISADEEAPDYGSGVRQSGTAKISFDDQHFEKFQAESCPGVGMSRSGTSQEELRIVEGQGQAADSGPSADEVNNNTCSAVTPEGLLDSPEKAALDGPLDAALDHLGLGSTFTFRVTVLQASSISAEYADIFCQFNFIHRHDEAFSTEPLKNTGRGPPLGFYHVQNIAVEVTRSFIEYIKSQPLVFEVFGHYQQHPFPPLCKDVLSPLRPSRRHFPRVMPLSKPVPATKLSTLTRPCPGPCHCKYDLLVYFEICELEANGDYIPAVVDHRGGMPCMGTFLLHQGIQRRITVTLLHETGSHIRWKEVRELVVGRIRNTPETDESLIDPNILSLSILSSGYICPAQDDRQFLDSDMPSVSFGSDTRTFYQFEAAWDSSMHNSLLLNRVTPYREKIYMTLSAYIEMENCTQPAVVTKDFCMVFYSRDAKLPASRSIRNLFGSGSLRASESNRVTGVYELSLCHVADAGSPGMQRRRRRVLDTSVAYVRGEENLAGWRPRSDSLILDHQWELEKLSLLQEVEKTRHYLLLREKLEAAQRPGPETLSPAASDGSEAHGSSSASSPLTAEARPASLEAPSERQRELAVKCLRLLTHSFNREYTHSHVCVSASESKLSEMSVTLLRDPSMSPLGAATLTPSSTCPSLVEGRYGATDLRTPQPCSRPASPEPEPLPEVDAKKLPSPARAAEADKEPQRLLVPDIQEIRVSPIVSKKGYLHFLEPHTAGWAKRFVVVRRPYAYMYNHDKDAVERFVLNLSTAQVEYSEDQQAMLKTPNTFAVCTEHRGILLQASSDKDMHDWLYAFNPLLAGTIRSKLSRRRSAQMRV</sequence>
<dbReference type="SMART" id="SM00240">
    <property type="entry name" value="FHA"/>
    <property type="match status" value="1"/>
</dbReference>
<feature type="binding site" evidence="11">
    <location>
        <begin position="97"/>
        <end position="104"/>
    </location>
    <ligand>
        <name>ATP</name>
        <dbReference type="ChEBI" id="CHEBI:30616"/>
    </ligand>
</feature>
<evidence type="ECO:0000256" key="7">
    <source>
        <dbReference type="ARBA" id="ARBA00023175"/>
    </source>
</evidence>
<dbReference type="CDD" id="cd01365">
    <property type="entry name" value="KISc_KIF1A_KIF1B"/>
    <property type="match status" value="1"/>
</dbReference>
<keyword evidence="4 11" id="KW-0547">Nucleotide-binding</keyword>
<feature type="compositionally biased region" description="Low complexity" evidence="13">
    <location>
        <begin position="1466"/>
        <end position="1487"/>
    </location>
</feature>
<comment type="catalytic activity">
    <reaction evidence="9">
        <text>ATP + H2O + a kinesin associated with a microtubule at position (n) = ADP + phosphate a kinesin associated with a microtubule at position (n+1, toward the plus end).</text>
        <dbReference type="EC" id="5.6.1.3"/>
    </reaction>
</comment>
<evidence type="ECO:0000256" key="10">
    <source>
        <dbReference type="ARBA" id="ARBA00066390"/>
    </source>
</evidence>
<dbReference type="InterPro" id="IPR022140">
    <property type="entry name" value="Kinesin-like_KIF1-typ"/>
</dbReference>
<feature type="coiled-coil region" evidence="12">
    <location>
        <begin position="465"/>
        <end position="492"/>
    </location>
</feature>
<keyword evidence="2" id="KW-0963">Cytoplasm</keyword>
<dbReference type="InterPro" id="IPR049779">
    <property type="entry name" value="FHA_KIF1A"/>
</dbReference>
<evidence type="ECO:0000256" key="12">
    <source>
        <dbReference type="SAM" id="Coils"/>
    </source>
</evidence>
<gene>
    <name evidence="18" type="primary">KIF1A</name>
</gene>
<reference evidence="18" key="1">
    <citation type="submission" date="2025-08" db="UniProtKB">
        <authorList>
            <consortium name="RefSeq"/>
        </authorList>
    </citation>
    <scope>IDENTIFICATION</scope>
    <source>
        <tissue evidence="18">Blood</tissue>
    </source>
</reference>
<protein>
    <recommendedName>
        <fullName evidence="10">plus-end-directed kinesin ATPase</fullName>
        <ecNumber evidence="10">5.6.1.3</ecNumber>
    </recommendedName>
</protein>